<sequence>MEAIGTVASVFAIYNQLEQCGKRLHQLKHNFRVAKQEVNLLADEVSACQSLFGIFTHISRPLENRVMQLAREQRLEEILNSQAKFAFDQIDDIVLKLEPLKKDTNATRIDKFIAKLRWHLTKDEVQVPLIMLSSVKLSLTAFTCLLVLDCSMADLRRPSIPESEKEPIILQM</sequence>
<keyword evidence="2" id="KW-1185">Reference proteome</keyword>
<protein>
    <submittedName>
        <fullName evidence="1">Uncharacterized protein</fullName>
    </submittedName>
</protein>
<evidence type="ECO:0000313" key="1">
    <source>
        <dbReference type="EMBL" id="KAF7712142.1"/>
    </source>
</evidence>
<dbReference type="Proteomes" id="UP000631181">
    <property type="component" value="Unassembled WGS sequence"/>
</dbReference>
<proteinExistence type="predicted"/>
<gene>
    <name evidence="1" type="ORF">PECM_003776</name>
</gene>
<reference evidence="1" key="1">
    <citation type="journal article" date="2020" name="Front. Microbiol.">
        <title>Gene regulatory networks of Penicillium echinulatum 2HH and Penicillium oxalicum 114-2 inferred by a computational biology approach.</title>
        <authorList>
            <person name="Lenz A.R."/>
            <person name="Galan-Vasquez E."/>
            <person name="Balbinot E."/>
            <person name="De Abreu F.P."/>
            <person name="De Oliveira N.S."/>
            <person name="Da Rosa L.O."/>
            <person name="De Avila E Silva S."/>
            <person name="Camassola M."/>
            <person name="Dillon A.J.P."/>
            <person name="Perez-Rueda E."/>
        </authorList>
    </citation>
    <scope>NUCLEOTIDE SEQUENCE</scope>
    <source>
        <strain evidence="1">S1M29</strain>
    </source>
</reference>
<dbReference type="AlphaFoldDB" id="A0A8J8VVW6"/>
<dbReference type="EMBL" id="WIWV01000222">
    <property type="protein sequence ID" value="KAF7712142.1"/>
    <property type="molecule type" value="Genomic_DNA"/>
</dbReference>
<organism evidence="1 2">
    <name type="scientific">Penicillium ucsense</name>
    <dbReference type="NCBI Taxonomy" id="2839758"/>
    <lineage>
        <taxon>Eukaryota</taxon>
        <taxon>Fungi</taxon>
        <taxon>Dikarya</taxon>
        <taxon>Ascomycota</taxon>
        <taxon>Pezizomycotina</taxon>
        <taxon>Eurotiomycetes</taxon>
        <taxon>Eurotiomycetidae</taxon>
        <taxon>Eurotiales</taxon>
        <taxon>Aspergillaceae</taxon>
        <taxon>Penicillium</taxon>
    </lineage>
</organism>
<accession>A0A8J8VVW6</accession>
<evidence type="ECO:0000313" key="2">
    <source>
        <dbReference type="Proteomes" id="UP000631181"/>
    </source>
</evidence>
<comment type="caution">
    <text evidence="1">The sequence shown here is derived from an EMBL/GenBank/DDBJ whole genome shotgun (WGS) entry which is preliminary data.</text>
</comment>
<dbReference type="OrthoDB" id="4358066at2759"/>
<name>A0A8J8VVW6_9EURO</name>